<dbReference type="PROSITE" id="PS50905">
    <property type="entry name" value="FERRITIN_LIKE"/>
    <property type="match status" value="1"/>
</dbReference>
<dbReference type="SUPFAM" id="SSF47240">
    <property type="entry name" value="Ferritin-like"/>
    <property type="match status" value="1"/>
</dbReference>
<feature type="binding site" evidence="8">
    <location>
        <position position="53"/>
    </location>
    <ligand>
        <name>Fe cation</name>
        <dbReference type="ChEBI" id="CHEBI:24875"/>
        <label>1</label>
    </ligand>
</feature>
<evidence type="ECO:0000313" key="15">
    <source>
        <dbReference type="Proteomes" id="UP000217473"/>
    </source>
</evidence>
<reference evidence="15 16" key="1">
    <citation type="journal article" date="2017" name="PLoS ONE">
        <title>Development of a real-time PCR for detection of Staphylococcus pseudintermedius using a novel automated comparison of whole-genome sequences.</title>
        <authorList>
            <person name="Verstappen K.M."/>
            <person name="Huijbregts L."/>
            <person name="Spaninks M."/>
            <person name="Wagenaar J.A."/>
            <person name="Fluit A.C."/>
            <person name="Duim B."/>
        </authorList>
    </citation>
    <scope>NUCLEOTIDE SEQUENCE [LARGE SCALE GENOMIC DNA]</scope>
    <source>
        <strain evidence="11 15">15S02591-1</strain>
        <strain evidence="12 16">215070706401-1</strain>
    </source>
</reference>
<protein>
    <recommendedName>
        <fullName evidence="9">Ferritin</fullName>
        <ecNumber evidence="9">1.16.3.2</ecNumber>
    </recommendedName>
</protein>
<dbReference type="InterPro" id="IPR009078">
    <property type="entry name" value="Ferritin-like_SF"/>
</dbReference>
<dbReference type="GeneID" id="77324529"/>
<dbReference type="InterPro" id="IPR012347">
    <property type="entry name" value="Ferritin-like"/>
</dbReference>
<name>A0A2A4GWW2_9STAP</name>
<keyword evidence="6 8" id="KW-0408">Iron</keyword>
<organism evidence="12 16">
    <name type="scientific">Staphylococcus delphini</name>
    <dbReference type="NCBI Taxonomy" id="53344"/>
    <lineage>
        <taxon>Bacteria</taxon>
        <taxon>Bacillati</taxon>
        <taxon>Bacillota</taxon>
        <taxon>Bacilli</taxon>
        <taxon>Bacillales</taxon>
        <taxon>Staphylococcaceae</taxon>
        <taxon>Staphylococcus</taxon>
        <taxon>Staphylococcus intermedius group</taxon>
    </lineage>
</organism>
<evidence type="ECO:0000313" key="13">
    <source>
        <dbReference type="EMBL" id="QUM70220.1"/>
    </source>
</evidence>
<dbReference type="FunFam" id="1.20.1260.10:FF:000001">
    <property type="entry name" value="Non-heme ferritin"/>
    <property type="match status" value="1"/>
</dbReference>
<dbReference type="GO" id="GO:0005829">
    <property type="term" value="C:cytosol"/>
    <property type="evidence" value="ECO:0007669"/>
    <property type="project" value="TreeGrafter"/>
</dbReference>
<dbReference type="EMBL" id="NIPK01000019">
    <property type="protein sequence ID" value="RIZ52060.1"/>
    <property type="molecule type" value="Genomic_DNA"/>
</dbReference>
<comment type="catalytic activity">
    <reaction evidence="7 9">
        <text>4 Fe(2+) + O2 + 6 H2O = 4 iron(III) oxide-hydroxide + 12 H(+)</text>
        <dbReference type="Rhea" id="RHEA:11972"/>
        <dbReference type="ChEBI" id="CHEBI:15377"/>
        <dbReference type="ChEBI" id="CHEBI:15378"/>
        <dbReference type="ChEBI" id="CHEBI:15379"/>
        <dbReference type="ChEBI" id="CHEBI:29033"/>
        <dbReference type="ChEBI" id="CHEBI:78619"/>
        <dbReference type="EC" id="1.16.3.2"/>
    </reaction>
</comment>
<evidence type="ECO:0000256" key="1">
    <source>
        <dbReference type="ARBA" id="ARBA00002485"/>
    </source>
</evidence>
<dbReference type="GO" id="GO:0006879">
    <property type="term" value="P:intracellular iron ion homeostasis"/>
    <property type="evidence" value="ECO:0007669"/>
    <property type="project" value="UniProtKB-KW"/>
</dbReference>
<dbReference type="GO" id="GO:0042802">
    <property type="term" value="F:identical protein binding"/>
    <property type="evidence" value="ECO:0007669"/>
    <property type="project" value="UniProtKB-ARBA"/>
</dbReference>
<dbReference type="GO" id="GO:0006826">
    <property type="term" value="P:iron ion transport"/>
    <property type="evidence" value="ECO:0007669"/>
    <property type="project" value="InterPro"/>
</dbReference>
<evidence type="ECO:0000259" key="10">
    <source>
        <dbReference type="PROSITE" id="PS50905"/>
    </source>
</evidence>
<evidence type="ECO:0000313" key="11">
    <source>
        <dbReference type="EMBL" id="PCF49588.1"/>
    </source>
</evidence>
<evidence type="ECO:0000256" key="8">
    <source>
        <dbReference type="PIRSR" id="PIRSR601519-1"/>
    </source>
</evidence>
<reference evidence="14 17" key="2">
    <citation type="submission" date="2017-06" db="EMBL/GenBank/DDBJ databases">
        <title>Identification of a new gene, sdsY, involved in staphylococcal internalization in non-professional phagocytic cells (NPPCs).</title>
        <authorList>
            <person name="Maali Y."/>
            <person name="Martins-Simoes P."/>
            <person name="Trouillet-Assant S."/>
            <person name="Laurent F."/>
            <person name="Diot A."/>
            <person name="Verhoeven P."/>
            <person name="Bouvard D."/>
            <person name="Vandenesch F."/>
            <person name="Bes M."/>
        </authorList>
    </citation>
    <scope>NUCLEOTIDE SEQUENCE [LARGE SCALE GENOMIC DNA]</scope>
    <source>
        <strain evidence="14 17">Heidy</strain>
    </source>
</reference>
<dbReference type="AlphaFoldDB" id="A0A2A4GWW2"/>
<dbReference type="Pfam" id="PF00210">
    <property type="entry name" value="Ferritin"/>
    <property type="match status" value="1"/>
</dbReference>
<dbReference type="InterPro" id="IPR009040">
    <property type="entry name" value="Ferritin-like_diiron"/>
</dbReference>
<sequence>MLNEKLLNALNRQMNHEFFAAHAYMAMAAYCDYHSYEGFANFYIQQAKEERFHGQKIYDYINDRGEKAVFSQLDAPKVEFNSILETFEDGLKQEQDVTHRFYDLSEIAHEYKDYATISFLNWFLDEQVEEESMFETHIDYLKRIGDDSNALYLYEKELAARKFEVEA</sequence>
<gene>
    <name evidence="11" type="ORF">B5C07_08575</name>
    <name evidence="12" type="ORF">B5C08_07875</name>
    <name evidence="14" type="ORF">CDL68_09245</name>
    <name evidence="13" type="ORF">IPU22_04540</name>
</gene>
<dbReference type="Proteomes" id="UP000218335">
    <property type="component" value="Unassembled WGS sequence"/>
</dbReference>
<comment type="similarity">
    <text evidence="2 9">Belongs to the ferritin family. Prokaryotic subfamily.</text>
</comment>
<dbReference type="EMBL" id="CP063367">
    <property type="protein sequence ID" value="QUM70220.1"/>
    <property type="molecule type" value="Genomic_DNA"/>
</dbReference>
<dbReference type="Proteomes" id="UP000266198">
    <property type="component" value="Unassembled WGS sequence"/>
</dbReference>
<evidence type="ECO:0000256" key="5">
    <source>
        <dbReference type="ARBA" id="ARBA00023002"/>
    </source>
</evidence>
<evidence type="ECO:0000313" key="12">
    <source>
        <dbReference type="EMBL" id="PCF54858.1"/>
    </source>
</evidence>
<dbReference type="Proteomes" id="UP000675994">
    <property type="component" value="Chromosome"/>
</dbReference>
<evidence type="ECO:0000313" key="14">
    <source>
        <dbReference type="EMBL" id="RIZ52060.1"/>
    </source>
</evidence>
<proteinExistence type="inferred from homology"/>
<keyword evidence="4 8" id="KW-0479">Metal-binding</keyword>
<dbReference type="InterPro" id="IPR008331">
    <property type="entry name" value="Ferritin_DPS_dom"/>
</dbReference>
<evidence type="ECO:0000313" key="16">
    <source>
        <dbReference type="Proteomes" id="UP000218335"/>
    </source>
</evidence>
<reference evidence="13" key="3">
    <citation type="journal article" date="2021" name="Front. Microbiol.">
        <title>Presence and Characterization of a Novel cfr-Carrying Tn558 Transposon Derivative in Staphylococcus delphini Isolated From Retail Food.</title>
        <authorList>
            <person name="Zhang F."/>
            <person name="Wu S."/>
            <person name="Huang J."/>
            <person name="Yang R."/>
            <person name="Zhang J."/>
            <person name="Lei T."/>
            <person name="Dai J."/>
            <person name="Ding Y."/>
            <person name="Xue L."/>
            <person name="Wang J."/>
            <person name="Chen M."/>
            <person name="Wu Q."/>
        </authorList>
    </citation>
    <scope>NUCLEOTIDE SEQUENCE</scope>
    <source>
        <strain evidence="13">2794-1</strain>
    </source>
</reference>
<dbReference type="Proteomes" id="UP000217473">
    <property type="component" value="Unassembled WGS sequence"/>
</dbReference>
<evidence type="ECO:0000256" key="7">
    <source>
        <dbReference type="ARBA" id="ARBA00048035"/>
    </source>
</evidence>
<comment type="function">
    <text evidence="1 9">Iron-storage protein.</text>
</comment>
<dbReference type="PANTHER" id="PTHR11431">
    <property type="entry name" value="FERRITIN"/>
    <property type="match status" value="1"/>
</dbReference>
<dbReference type="RefSeq" id="WP_019166456.1">
    <property type="nucleotide sequence ID" value="NZ_CP063367.1"/>
</dbReference>
<keyword evidence="5" id="KW-0560">Oxidoreductase</keyword>
<dbReference type="EMBL" id="MWUU01000009">
    <property type="protein sequence ID" value="PCF54858.1"/>
    <property type="molecule type" value="Genomic_DNA"/>
</dbReference>
<dbReference type="InterPro" id="IPR041719">
    <property type="entry name" value="Ferritin_prok"/>
</dbReference>
<feature type="binding site" evidence="8">
    <location>
        <position position="17"/>
    </location>
    <ligand>
        <name>Fe cation</name>
        <dbReference type="ChEBI" id="CHEBI:24875"/>
        <label>1</label>
    </ligand>
</feature>
<keyword evidence="17" id="KW-1185">Reference proteome</keyword>
<dbReference type="CDD" id="cd01055">
    <property type="entry name" value="Nonheme_Ferritin"/>
    <property type="match status" value="1"/>
</dbReference>
<dbReference type="GO" id="GO:0004322">
    <property type="term" value="F:ferroxidase activity"/>
    <property type="evidence" value="ECO:0007669"/>
    <property type="project" value="TreeGrafter"/>
</dbReference>
<feature type="binding site" evidence="8">
    <location>
        <position position="127"/>
    </location>
    <ligand>
        <name>Fe cation</name>
        <dbReference type="ChEBI" id="CHEBI:24875"/>
        <label>1</label>
    </ligand>
</feature>
<evidence type="ECO:0000256" key="9">
    <source>
        <dbReference type="RuleBase" id="RU361145"/>
    </source>
</evidence>
<evidence type="ECO:0000256" key="3">
    <source>
        <dbReference type="ARBA" id="ARBA00022434"/>
    </source>
</evidence>
<keyword evidence="3 9" id="KW-0409">Iron storage</keyword>
<accession>A0A2A4GWW2</accession>
<evidence type="ECO:0000256" key="2">
    <source>
        <dbReference type="ARBA" id="ARBA00006950"/>
    </source>
</evidence>
<comment type="subcellular location">
    <subcellularLocation>
        <location evidence="9">Cytoplasm</location>
    </subcellularLocation>
</comment>
<keyword evidence="9" id="KW-0963">Cytoplasm</keyword>
<feature type="domain" description="Ferritin-like diiron" evidence="10">
    <location>
        <begin position="1"/>
        <end position="145"/>
    </location>
</feature>
<dbReference type="GO" id="GO:0008198">
    <property type="term" value="F:ferrous iron binding"/>
    <property type="evidence" value="ECO:0007669"/>
    <property type="project" value="TreeGrafter"/>
</dbReference>
<dbReference type="Gene3D" id="1.20.1260.10">
    <property type="match status" value="1"/>
</dbReference>
<evidence type="ECO:0000256" key="6">
    <source>
        <dbReference type="ARBA" id="ARBA00023004"/>
    </source>
</evidence>
<feature type="binding site" evidence="8">
    <location>
        <position position="94"/>
    </location>
    <ligand>
        <name>Fe cation</name>
        <dbReference type="ChEBI" id="CHEBI:24875"/>
        <label>1</label>
    </ligand>
</feature>
<dbReference type="InterPro" id="IPR001519">
    <property type="entry name" value="Ferritin"/>
</dbReference>
<feature type="binding site" evidence="8">
    <location>
        <position position="50"/>
    </location>
    <ligand>
        <name>Fe cation</name>
        <dbReference type="ChEBI" id="CHEBI:24875"/>
        <label>1</label>
    </ligand>
</feature>
<evidence type="ECO:0000313" key="17">
    <source>
        <dbReference type="Proteomes" id="UP000266198"/>
    </source>
</evidence>
<dbReference type="PANTHER" id="PTHR11431:SF127">
    <property type="entry name" value="BACTERIAL NON-HEME FERRITIN"/>
    <property type="match status" value="1"/>
</dbReference>
<dbReference type="GO" id="GO:0008199">
    <property type="term" value="F:ferric iron binding"/>
    <property type="evidence" value="ECO:0007669"/>
    <property type="project" value="InterPro"/>
</dbReference>
<evidence type="ECO:0000256" key="4">
    <source>
        <dbReference type="ARBA" id="ARBA00022723"/>
    </source>
</evidence>
<dbReference type="EC" id="1.16.3.2" evidence="9"/>
<dbReference type="EMBL" id="MWUR01000011">
    <property type="protein sequence ID" value="PCF49588.1"/>
    <property type="molecule type" value="Genomic_DNA"/>
</dbReference>